<dbReference type="SMART" id="SM00120">
    <property type="entry name" value="HX"/>
    <property type="match status" value="17"/>
</dbReference>
<dbReference type="InterPro" id="IPR036375">
    <property type="entry name" value="Hemopexin-like_dom_sf"/>
</dbReference>
<dbReference type="RefSeq" id="WP_263657334.1">
    <property type="nucleotide sequence ID" value="NZ_CP084058.1"/>
</dbReference>
<dbReference type="InterPro" id="IPR018487">
    <property type="entry name" value="Hemopexin-like_repeat"/>
</dbReference>
<evidence type="ECO:0000259" key="3">
    <source>
        <dbReference type="Pfam" id="PF18276"/>
    </source>
</evidence>
<dbReference type="InterPro" id="IPR040840">
    <property type="entry name" value="TcA_TcB_BD"/>
</dbReference>
<evidence type="ECO:0000256" key="2">
    <source>
        <dbReference type="SAM" id="Coils"/>
    </source>
</evidence>
<evidence type="ECO:0000259" key="4">
    <source>
        <dbReference type="Pfam" id="PF18413"/>
    </source>
</evidence>
<reference evidence="6" key="1">
    <citation type="submission" date="2016-04" db="EMBL/GenBank/DDBJ databases">
        <authorList>
            <person name="Evans L.H."/>
            <person name="Alamgir A."/>
            <person name="Owens N."/>
            <person name="Weber N.D."/>
            <person name="Virtaneva K."/>
            <person name="Barbian K."/>
            <person name="Babar A."/>
            <person name="Rosenke K."/>
        </authorList>
    </citation>
    <scope>NUCLEOTIDE SEQUENCE</scope>
    <source>
        <strain evidence="6">Nono1</strain>
    </source>
</reference>
<dbReference type="InterPro" id="IPR046839">
    <property type="entry name" value="ABC_toxin_N"/>
</dbReference>
<feature type="coiled-coil region" evidence="2">
    <location>
        <begin position="3959"/>
        <end position="3993"/>
    </location>
</feature>
<sequence>MSANGSLPTYERLFGELEFREGDEARSVHSPAAYLADLLRLLEDSFERPSLLERRPGLKDVVLDADDTYTEIPYLDIVVEVLEKVVGDDPYGRLRELEHPFDQPFSLQDERLQAYLEELGVTPAQLYRLFAGAARPDTVARLTLGLTPHEVRLVTTPVTEPELRARYGLGEEDLTALRDAGRFRRAAGLTAGELRELLLQNLTPAPEPGPAEAKVFYVNQGQGPAGVDEEEDTLVWADGEAVPFAWFERAHRFVHLARKTGLSFTDLDLVLRSCCGNRVDLPALRVLAAVVHLHRAWELPVDVVCALAAPMDTAGVRGGAEPAGLFGRTFGDPYERAVIWPWPDQLPAGLEVLACRGDILAARNAEYRRRVAHALAEPDVTEIVTRFRARYAATPHETAPFDGPAVGLAELSLLHRVGVLTSALGLSAAELFDVLDVLDADPGPRPYGSFPPPVDTGAGTRDCYRTLAGGDPAAGLWLAQTLAAVAEWLRATGLGPSSLREMLGGTPGEDAGEHATTLAGDLSSRLEAFGPEVLASDRFGERAAEVVHDVLTAYDGVVCPQDDRVLRLERSSAEAAAREALTDLAVVTEDDFAGLGLGERLAAKIHANLVTAGHLRPDGTLEAAALPQEAAGLRLAGDFTAHRPAVHALITRLTQDAEGPPALYPSDLAALETTMTAAEQAELYDNLIYNGCLDEDGQILFTGDEAALAVNADLGDAAPAAFEALHERVRRFRQGRLTLDTDAFAALPLSPDQVESLAEGLRFNGWLDADGDYADKAALAGLKADDLVLPPEFHPYRQGVLDVMKAQIEEFRAALFAFAAEDFEELAEAVAGRRVLDRLAGLCAEDGRLPGDAVARLAQEAPLADGFTAAEQEIVAERVAAVVREAEPYRLDLEAVAGLGFDPGECVRLVERLVAAGDLDETLAVPAGRLAYFGNPGNALGYALPGLEDYAKDVFFLLHGVAVELAAGVAEIVEALSGLAERQAGELAAVLEEALGVPAETALAICAGVTGPLTGTWTGAPAGVMETFVVPALAAADLADETGEELAAPADPRFRHAHRRVRAFAALAARLGLDAAEVEAAFRDQDLAGGFPEPLALPPGLDRFDALLESADGHVYLFHEQRYWTYSAGAYALADPKGKPLKDLSPRFERLTAVDAAFSAADGLEWIVGRDRDGLSRAFTRTPGSLRWVPKDQVWGKVRSTFTDPARIDGAFVDADGRTYLFCGDQYVRYSGPGYATVDEGYPRAIGRWWEGEGRTPLPEPFRTRVDAGLQDRDGRTHLFSGERAYTVGDTADHPIAGTWGRIRNELADTGRVDAAYTDASGTYLFSRDQVMAYTDGLEGAGVTADERYPQRIGTRFPGLPAEFESGVEAAFADGDGVVHLFKDGRTVAVGDAAGAVPTGQRWGIVEEVLPGGAVDAAFVGMDGRTYLFGGERYLRYSTADYSVTDSGYPRRIETDWGGLRRVDAAFVMDRQTYLFGIGGKLLDLPAEHLADLEAGRLTAVLRRRLLEHGLPVAEQAPLDGDGPQWRLATEQGVRLVIEYDAGLLTVRCDPAEQAPFYARYSTADYTTPDPGFPRPVGDGWWNLPAESGFTTVDAVFTGRDGRTYLFSGEQYVVAGDRRRWWTEPRPLRDLWGSLPFEQVDAAFVGKDGRTYVFGDGSYVRYSTADHSRVDDRYPAPVKPFWGNVANTIARTGKVDAALVADSTETVNGVEVTRTHTYLFSGGQYVRYEGHDHTRVQDGYPRAVSALAQEPRLRNLHRTLDGPIDAACADRRNVFLFEGGRCHVVSDALYRHYTHLDLAGVTCAFVEDGSVLVQREDGWWRHGALEGLAPGLTPVRPRTLRQVPAAFRDRLDAVLTGADGNTYLFKGASCYNVTLGREYPLAEEWGRPRDTIHHGNTVDAAFVGRDGRTYLFSGDQFVAHTGPERLDGVPRPIAAHWAGLTSVVLAYVRDGRTYVFERPGPDGRMRYLVYSGADYAAPAETGTADAGFWGIPQMYREEGFGVPDAVLFAGGAMVLLHGDRCLQYTEATGQWSPPRPAERLWPGLGRDRAPGEVFKTAFTAADGATYFFFSHQFTRYFDGTFTPMAPVRQWTGSHGIDRVDAAVVTGEHTFLFCGDRYVRYTGSEYRYADPGYPRPIAAELRKEEAFAHLGETFDDVILDGTGRRIQAAVADRRTVFLLAGGGCHAVSRTAAATYELADLAGRVRNAVAAGRVDATLVTDTATFLFAGDQYVRYSGPGRDLADEGYPRTIAAGLPADLGRPALSLPEDFQDGLDAAFRGPDGHVHLFRNRRWLRADEGVPRAVPGTWGVVDNAFDPARPRVDAAFTAPTGELYVFTAGQYARYRPGALEYAEEGYPRSIKDAWGDLPAGFEEGLDGAFVFEGRTYLTKGDRYVRDGAAAQPFRPRWSGAADYRLDDVAAIGRLALLARSAPGGTGGFLTEVVADPYGRLHELFGWDPEEVRWVRRHEGPPGDRFEIEFLLRLAELFAVTGRMGTVPSLAYRSLWVPLHDGSPEQVAATVGDTLHALLSRRSGPQDWPELERRLHDRLNTAKRDALVSAVLAGRPELANSRELYEHLFIDVDMGGQGTTSRVREAIAAVQLFLHRYLLGAEPAAPRAHLSDETVRERLRAWWEWMSAYRIWEANRKVFLYPENYVRPELRDTKTPAFRELEADLLRGEITPDTVQRAYKRYLDEYTEVSRLAIAGGYVYRPDEAEQDTRRLVLFGRTRTEPRRHYYRRAEFRDGDGLSATWEPWLKVDAQIDAERVHPVHAFGRIFVFWAVVEKVAPADAAGTTITTTPGTAAGSQTVSATPPEHRVRILYSFLNLNGEWSPAQLLATTPGQREPITDAELYVRASRVMPDGTQDAHDSIVVTCTYEPDDPEPPAYALTPELYVVETTGVRGPAATARLDTIFQEPVDESAAVPFNMPAGTTDGPWLSVDHKGGSFLCRRVTPDDSFEVPILRADGKAHLPKSWARIDAAVELPTEDRLRHYFSGKGYVSSPAEQDPAEDPVEPIARRWGIVRTGLLERGAVDAACTVRTSNRVVTYVFSGAEYYRYTRADNVLGRLDSGYPQQIAANGDDLPAWPKVDAAFTHQGKTVLVSLARGTYVELPDLTEHDLAGRWKLPAGVRPDGIAAFGDDVLLFSGDKYYVLGTGDPVEHTLGDVAGMPKRGPVHAVLAHDNGHHFFDNTAATCTYLKGESAPQVRDSRELGLVRTAIVTDEGVDAAYVDGDKLYLTRKLELYRYTLRDGLPGRHLDDGYPLKLAREVKAVFRRGGRRYLFSGPDYAILPEGTEPTTGLTTSPVLTWQPIAGNWGGLTSWFARDFTGVLDTADNLYVFLNRHYATYPSQVAVQRPFEYAGLPYEVVRLTSATAYRLNEKLLTGGVAALLAPETQETDELPAFSRTVSNATTIQVGSRYAVTEMPTSSHLDFPSANGGYYWEIFFHAPLLIARALNGAQRFKDARTWYEYVFDPTEPVAYWRFLPFLALDVRALAANCAADLAGLRRLGVGLTDLANLLEPVLERLTELAAAFQNRTLTSEDLSDLAGLAAVDFAPAFDAVTGAGNPEAGAVLRGLRERTAMIGGLRRQYDLMGDHGRQLDAYRDDPFDPHAIAELRPAAYRRAVVMAYIDNLLDWGDLLFRQYTAESVDEARMIYIHAYDLLGERPGGLGLRPLSAARRAAEVTAGGQLLTGPGAVHQGVGDPYFHIPDNALFADYWNRVEDRLRKIRQSLTIMGVSRPIPLFEPPADPMELVRGVASGAGVEPVAAAQAAAVPQHRFWFLFRRAQELVDKLRQFGGDLLGALDRRDTEELTLLQHRQEAVILAMTRGVKEAQVRVATAGLREAQAGRDAITARARHYEQLIADGLSALQLDQLRVMQDAANSHLAAAGLKIGAAVAYAAPQILAGPFIMGTEFGGKQLGAALDKGAEISESLGEGFSMLGELIGVRVENERSTEDWRFQLDVARQDLLQADQQVAGAENALALARRELEVLHQEITHQEAVAAFVRGRFAGADLYAWMADRLAGLYFQAYGMAHDLARAAERAYQFERGADGASFIRPAYWDSRRAGLLAGESLGLDLERLAQAYVEADGRDLEIVKRVPLTELDPVALLTLKNTGTCHFALSEAMFDRDFPGHYRRQIKTVSLAFEGPDGRLTPNATLTQLGHQTVLAADAKAVKHLLEPKGAAPGTVRADWRAGQRIALSHVGEGEDGSGLFEVRYEDDRYLPFEGTGAVSTWRLELSGRPPADLREVVLTVKYAARHGGDPFASAVKGLLKPFAAARFIDVARDFPEQWAEFQAAGGALALPVDAALFPGMNGGQITGVRAAFEGDGEGGSAVRVTLAAGSRAFGLDDGAYVTTPGLTAGDWVLEVDGDASGLRNVGLVLTYKSNVR</sequence>
<dbReference type="Gene3D" id="2.110.10.10">
    <property type="entry name" value="Hemopexin-like domain"/>
    <property type="match status" value="11"/>
</dbReference>
<dbReference type="Pfam" id="PF00045">
    <property type="entry name" value="Hemopexin"/>
    <property type="match status" value="5"/>
</dbReference>
<organism evidence="6">
    <name type="scientific">Nonomuraea gerenzanensis</name>
    <dbReference type="NCBI Taxonomy" id="93944"/>
    <lineage>
        <taxon>Bacteria</taxon>
        <taxon>Bacillati</taxon>
        <taxon>Actinomycetota</taxon>
        <taxon>Actinomycetes</taxon>
        <taxon>Streptosporangiales</taxon>
        <taxon>Streptosporangiaceae</taxon>
        <taxon>Nonomuraea</taxon>
    </lineage>
</organism>
<gene>
    <name evidence="6" type="ORF">BN4615_P6365</name>
</gene>
<evidence type="ECO:0000256" key="1">
    <source>
        <dbReference type="ARBA" id="ARBA00023026"/>
    </source>
</evidence>
<keyword evidence="2" id="KW-0175">Coiled coil</keyword>
<dbReference type="Pfam" id="PF20220">
    <property type="entry name" value="ABC_toxin_N"/>
    <property type="match status" value="1"/>
</dbReference>
<feature type="domain" description="Neuraminidase-like" evidence="4">
    <location>
        <begin position="2699"/>
        <end position="2844"/>
    </location>
</feature>
<evidence type="ECO:0000259" key="5">
    <source>
        <dbReference type="Pfam" id="PF20220"/>
    </source>
</evidence>
<dbReference type="Pfam" id="PF18276">
    <property type="entry name" value="TcA_TcB_BD"/>
    <property type="match status" value="1"/>
</dbReference>
<dbReference type="EMBL" id="LT559118">
    <property type="protein sequence ID" value="SBO96849.1"/>
    <property type="molecule type" value="Genomic_DNA"/>
</dbReference>
<name>A0A1M4ED91_9ACTN</name>
<feature type="domain" description="Tc toxin complex TcA C-terminal TcB-binding" evidence="3">
    <location>
        <begin position="3971"/>
        <end position="4257"/>
    </location>
</feature>
<protein>
    <recommendedName>
        <fullName evidence="7">Hemopexin</fullName>
    </recommendedName>
</protein>
<proteinExistence type="predicted"/>
<dbReference type="PROSITE" id="PS51642">
    <property type="entry name" value="HEMOPEXIN_2"/>
    <property type="match status" value="11"/>
</dbReference>
<dbReference type="InterPro" id="IPR018003">
    <property type="entry name" value="Insecticidal_toxin/plasmid_vir"/>
</dbReference>
<evidence type="ECO:0008006" key="7">
    <source>
        <dbReference type="Google" id="ProtNLM"/>
    </source>
</evidence>
<dbReference type="Pfam" id="PF03538">
    <property type="entry name" value="VRP1"/>
    <property type="match status" value="1"/>
</dbReference>
<accession>A0A1M4ED91</accession>
<evidence type="ECO:0000313" key="6">
    <source>
        <dbReference type="EMBL" id="SBO96849.1"/>
    </source>
</evidence>
<dbReference type="SUPFAM" id="SSF50923">
    <property type="entry name" value="Hemopexin-like domain"/>
    <property type="match status" value="10"/>
</dbReference>
<dbReference type="Pfam" id="PF18413">
    <property type="entry name" value="Neuraminidase"/>
    <property type="match status" value="1"/>
</dbReference>
<keyword evidence="1" id="KW-0843">Virulence</keyword>
<feature type="domain" description="ABC toxin N-terminal" evidence="5">
    <location>
        <begin position="2544"/>
        <end position="2669"/>
    </location>
</feature>
<dbReference type="InterPro" id="IPR041079">
    <property type="entry name" value="Neuraminidase-like"/>
</dbReference>